<keyword evidence="1" id="KW-0809">Transit peptide</keyword>
<sequence>MVVEHLCARNTLLPPQDAVLEGRMTVALALDNTLVSSTSILLHRRSQCDFEVRDNGSRKCIKKRAHLDEFLDALALFAEVVLFSSAPYAARSSRDSLPIRSWDLRKVVLVDDDPGFFCQPGSGNEIVIGKFTGQRSDDELLKLLPVLQSLAQLDDVRPAVRTYQQPQAQEGNKPGSGYIQTLAARDIMTIVACEGLVDTYHIWDARVKRAGFEGVAVTEEIYEKQVKFSQMAMTISSASEPGGPRFCTRRCAPHIHEVKLRLLMSACTTDWNNITGLKLRIFSKKSFRGCR</sequence>
<keyword evidence="1" id="KW-0811">Translocation</keyword>
<dbReference type="SUPFAM" id="SSF56784">
    <property type="entry name" value="HAD-like"/>
    <property type="match status" value="1"/>
</dbReference>
<dbReference type="GO" id="GO:0015031">
    <property type="term" value="P:protein transport"/>
    <property type="evidence" value="ECO:0007669"/>
    <property type="project" value="UniProtKB-KW"/>
</dbReference>
<dbReference type="GO" id="GO:0004721">
    <property type="term" value="F:phosphoprotein phosphatase activity"/>
    <property type="evidence" value="ECO:0000318"/>
    <property type="project" value="GO_Central"/>
</dbReference>
<evidence type="ECO:0000256" key="1">
    <source>
        <dbReference type="RuleBase" id="RU365079"/>
    </source>
</evidence>
<dbReference type="InterPro" id="IPR004274">
    <property type="entry name" value="FCP1_dom"/>
</dbReference>
<dbReference type="KEGG" id="smo:SELMODRAFT_407504"/>
<comment type="subcellular location">
    <subcellularLocation>
        <location evidence="1">Mitochondrion inner membrane</location>
        <topology evidence="1">Single-pass membrane protein</topology>
    </subcellularLocation>
</comment>
<dbReference type="InParanoid" id="D8R5U1"/>
<dbReference type="STRING" id="88036.D8R5U1"/>
<comment type="function">
    <text evidence="1">Essential component of the TIM23 complex, a complex that mediates the translocation of transit peptide-containing proteins across the mitochondrial inner membrane.</text>
</comment>
<dbReference type="Proteomes" id="UP000001514">
    <property type="component" value="Unassembled WGS sequence"/>
</dbReference>
<keyword evidence="1" id="KW-0813">Transport</keyword>
<keyword evidence="1" id="KW-0653">Protein transport</keyword>
<comment type="similarity">
    <text evidence="1">Belongs to the TIM50 family.</text>
</comment>
<reference evidence="3 4" key="1">
    <citation type="journal article" date="2011" name="Science">
        <title>The Selaginella genome identifies genetic changes associated with the evolution of vascular plants.</title>
        <authorList>
            <person name="Banks J.A."/>
            <person name="Nishiyama T."/>
            <person name="Hasebe M."/>
            <person name="Bowman J.L."/>
            <person name="Gribskov M."/>
            <person name="dePamphilis C."/>
            <person name="Albert V.A."/>
            <person name="Aono N."/>
            <person name="Aoyama T."/>
            <person name="Ambrose B.A."/>
            <person name="Ashton N.W."/>
            <person name="Axtell M.J."/>
            <person name="Barker E."/>
            <person name="Barker M.S."/>
            <person name="Bennetzen J.L."/>
            <person name="Bonawitz N.D."/>
            <person name="Chapple C."/>
            <person name="Cheng C."/>
            <person name="Correa L.G."/>
            <person name="Dacre M."/>
            <person name="DeBarry J."/>
            <person name="Dreyer I."/>
            <person name="Elias M."/>
            <person name="Engstrom E.M."/>
            <person name="Estelle M."/>
            <person name="Feng L."/>
            <person name="Finet C."/>
            <person name="Floyd S.K."/>
            <person name="Frommer W.B."/>
            <person name="Fujita T."/>
            <person name="Gramzow L."/>
            <person name="Gutensohn M."/>
            <person name="Harholt J."/>
            <person name="Hattori M."/>
            <person name="Heyl A."/>
            <person name="Hirai T."/>
            <person name="Hiwatashi Y."/>
            <person name="Ishikawa M."/>
            <person name="Iwata M."/>
            <person name="Karol K.G."/>
            <person name="Koehler B."/>
            <person name="Kolukisaoglu U."/>
            <person name="Kubo M."/>
            <person name="Kurata T."/>
            <person name="Lalonde S."/>
            <person name="Li K."/>
            <person name="Li Y."/>
            <person name="Litt A."/>
            <person name="Lyons E."/>
            <person name="Manning G."/>
            <person name="Maruyama T."/>
            <person name="Michael T.P."/>
            <person name="Mikami K."/>
            <person name="Miyazaki S."/>
            <person name="Morinaga S."/>
            <person name="Murata T."/>
            <person name="Mueller-Roeber B."/>
            <person name="Nelson D.R."/>
            <person name="Obara M."/>
            <person name="Oguri Y."/>
            <person name="Olmstead R.G."/>
            <person name="Onodera N."/>
            <person name="Petersen B.L."/>
            <person name="Pils B."/>
            <person name="Prigge M."/>
            <person name="Rensing S.A."/>
            <person name="Riano-Pachon D.M."/>
            <person name="Roberts A.W."/>
            <person name="Sato Y."/>
            <person name="Scheller H.V."/>
            <person name="Schulz B."/>
            <person name="Schulz C."/>
            <person name="Shakirov E.V."/>
            <person name="Shibagaki N."/>
            <person name="Shinohara N."/>
            <person name="Shippen D.E."/>
            <person name="Soerensen I."/>
            <person name="Sotooka R."/>
            <person name="Sugimoto N."/>
            <person name="Sugita M."/>
            <person name="Sumikawa N."/>
            <person name="Tanurdzic M."/>
            <person name="Theissen G."/>
            <person name="Ulvskov P."/>
            <person name="Wakazuki S."/>
            <person name="Weng J.K."/>
            <person name="Willats W.W."/>
            <person name="Wipf D."/>
            <person name="Wolf P.G."/>
            <person name="Yang L."/>
            <person name="Zimmer A.D."/>
            <person name="Zhu Q."/>
            <person name="Mitros T."/>
            <person name="Hellsten U."/>
            <person name="Loque D."/>
            <person name="Otillar R."/>
            <person name="Salamov A."/>
            <person name="Schmutz J."/>
            <person name="Shapiro H."/>
            <person name="Lindquist E."/>
            <person name="Lucas S."/>
            <person name="Rokhsar D."/>
            <person name="Grigoriev I.V."/>
        </authorList>
    </citation>
    <scope>NUCLEOTIDE SEQUENCE [LARGE SCALE GENOMIC DNA]</scope>
</reference>
<dbReference type="InterPro" id="IPR036412">
    <property type="entry name" value="HAD-like_sf"/>
</dbReference>
<keyword evidence="1" id="KW-0496">Mitochondrion</keyword>
<dbReference type="GO" id="GO:0005744">
    <property type="term" value="C:TIM23 mitochondrial import inner membrane translocase complex"/>
    <property type="evidence" value="ECO:0007669"/>
    <property type="project" value="UniProtKB-UniRule"/>
</dbReference>
<comment type="subunit">
    <text evidence="1">Component of the TIM23 complex.</text>
</comment>
<dbReference type="HOGENOM" id="CLU_063982_0_0_1"/>
<evidence type="ECO:0000313" key="4">
    <source>
        <dbReference type="Proteomes" id="UP000001514"/>
    </source>
</evidence>
<dbReference type="Gene3D" id="3.40.50.1000">
    <property type="entry name" value="HAD superfamily/HAD-like"/>
    <property type="match status" value="2"/>
</dbReference>
<name>D8R5U1_SELML</name>
<dbReference type="AlphaFoldDB" id="D8R5U1"/>
<dbReference type="PANTHER" id="PTHR12210">
    <property type="entry name" value="DULLARD PROTEIN PHOSPHATASE"/>
    <property type="match status" value="1"/>
</dbReference>
<organism evidence="4">
    <name type="scientific">Selaginella moellendorffii</name>
    <name type="common">Spikemoss</name>
    <dbReference type="NCBI Taxonomy" id="88036"/>
    <lineage>
        <taxon>Eukaryota</taxon>
        <taxon>Viridiplantae</taxon>
        <taxon>Streptophyta</taxon>
        <taxon>Embryophyta</taxon>
        <taxon>Tracheophyta</taxon>
        <taxon>Lycopodiopsida</taxon>
        <taxon>Selaginellales</taxon>
        <taxon>Selaginellaceae</taxon>
        <taxon>Selaginella</taxon>
    </lineage>
</organism>
<protein>
    <recommendedName>
        <fullName evidence="1">Mitochondrial import inner membrane translocase subunit TIM50</fullName>
    </recommendedName>
</protein>
<evidence type="ECO:0000259" key="2">
    <source>
        <dbReference type="SMART" id="SM00577"/>
    </source>
</evidence>
<dbReference type="InterPro" id="IPR023214">
    <property type="entry name" value="HAD_sf"/>
</dbReference>
<dbReference type="EMBL" id="GL377572">
    <property type="protein sequence ID" value="EFJ32214.1"/>
    <property type="molecule type" value="Genomic_DNA"/>
</dbReference>
<gene>
    <name evidence="3" type="ORF">SELMODRAFT_407504</name>
</gene>
<dbReference type="InterPro" id="IPR050365">
    <property type="entry name" value="TIM50"/>
</dbReference>
<dbReference type="Pfam" id="PF03031">
    <property type="entry name" value="NIF"/>
    <property type="match status" value="2"/>
</dbReference>
<dbReference type="SMART" id="SM00577">
    <property type="entry name" value="CPDc"/>
    <property type="match status" value="1"/>
</dbReference>
<accession>D8R5U1</accession>
<feature type="domain" description="FCP1 homology" evidence="2">
    <location>
        <begin position="22"/>
        <end position="138"/>
    </location>
</feature>
<dbReference type="Gramene" id="EFJ32214">
    <property type="protein sequence ID" value="EFJ32214"/>
    <property type="gene ID" value="SELMODRAFT_407504"/>
</dbReference>
<keyword evidence="4" id="KW-1185">Reference proteome</keyword>
<proteinExistence type="inferred from homology"/>
<evidence type="ECO:0000313" key="3">
    <source>
        <dbReference type="EMBL" id="EFJ32214.1"/>
    </source>
</evidence>